<keyword evidence="5 8" id="KW-1133">Transmembrane helix</keyword>
<evidence type="ECO:0000256" key="7">
    <source>
        <dbReference type="PROSITE-ProRule" id="PRU00446"/>
    </source>
</evidence>
<dbReference type="Pfam" id="PF16489">
    <property type="entry name" value="GAIN"/>
    <property type="match status" value="1"/>
</dbReference>
<dbReference type="Gene3D" id="1.20.1070.10">
    <property type="entry name" value="Rhodopsin 7-helix transmembrane proteins"/>
    <property type="match status" value="1"/>
</dbReference>
<comment type="subcellular location">
    <subcellularLocation>
        <location evidence="1">Membrane</location>
        <topology evidence="1">Multi-pass membrane protein</topology>
    </subcellularLocation>
    <subcellularLocation>
        <location evidence="2">Secreted</location>
    </subcellularLocation>
</comment>
<dbReference type="Proteomes" id="UP001434883">
    <property type="component" value="Unassembled WGS sequence"/>
</dbReference>
<keyword evidence="3" id="KW-0964">Secreted</keyword>
<feature type="domain" description="G-protein coupled receptors family 2 profile 2" evidence="9">
    <location>
        <begin position="365"/>
        <end position="441"/>
    </location>
</feature>
<dbReference type="PROSITE" id="PS51132">
    <property type="entry name" value="OLF"/>
    <property type="match status" value="1"/>
</dbReference>
<dbReference type="PROSITE" id="PS50261">
    <property type="entry name" value="G_PROTEIN_RECEP_F2_4"/>
    <property type="match status" value="1"/>
</dbReference>
<feature type="non-terminal residue" evidence="11">
    <location>
        <position position="1"/>
    </location>
</feature>
<evidence type="ECO:0000256" key="1">
    <source>
        <dbReference type="ARBA" id="ARBA00004141"/>
    </source>
</evidence>
<keyword evidence="12" id="KW-1185">Reference proteome</keyword>
<reference evidence="11 12" key="1">
    <citation type="submission" date="2021-06" db="EMBL/GenBank/DDBJ databases">
        <authorList>
            <person name="Palmer J.M."/>
        </authorList>
    </citation>
    <scope>NUCLEOTIDE SEQUENCE [LARGE SCALE GENOMIC DNA]</scope>
    <source>
        <strain evidence="11 12">XC_2019</strain>
        <tissue evidence="11">Muscle</tissue>
    </source>
</reference>
<feature type="domain" description="Olfactomedin-like" evidence="10">
    <location>
        <begin position="1"/>
        <end position="108"/>
    </location>
</feature>
<evidence type="ECO:0000259" key="9">
    <source>
        <dbReference type="PROSITE" id="PS50261"/>
    </source>
</evidence>
<feature type="transmembrane region" description="Helical" evidence="8">
    <location>
        <begin position="412"/>
        <end position="431"/>
    </location>
</feature>
<keyword evidence="4 8" id="KW-0812">Transmembrane</keyword>
<comment type="caution">
    <text evidence="11">The sequence shown here is derived from an EMBL/GenBank/DDBJ whole genome shotgun (WGS) entry which is preliminary data.</text>
</comment>
<dbReference type="EMBL" id="JAHRIN010033881">
    <property type="protein sequence ID" value="MEQ2202709.1"/>
    <property type="molecule type" value="Genomic_DNA"/>
</dbReference>
<protein>
    <recommendedName>
        <fullName evidence="13">Olfactomedin-like domain-containing protein</fullName>
    </recommendedName>
</protein>
<evidence type="ECO:0000256" key="2">
    <source>
        <dbReference type="ARBA" id="ARBA00004613"/>
    </source>
</evidence>
<dbReference type="Gene3D" id="1.25.40.610">
    <property type="match status" value="1"/>
</dbReference>
<evidence type="ECO:0000313" key="12">
    <source>
        <dbReference type="Proteomes" id="UP001434883"/>
    </source>
</evidence>
<dbReference type="InterPro" id="IPR017981">
    <property type="entry name" value="GPCR_2-like_7TM"/>
</dbReference>
<evidence type="ECO:0000256" key="8">
    <source>
        <dbReference type="SAM" id="Phobius"/>
    </source>
</evidence>
<sequence>VNPYTLRFEGTWATGFDKRGASNAFMACGVLYAVRSVFQDDEGQADSRASSNMVVYAYDTSRGQELPVQIPFPNPYQYISSIDYNPRDNQLYVWNNYYMLRYPLRIASYQCISSPVGWNSRGPDLSNCTSPWVSQIAQKVGALHKHKYPDDQKHTNMLCKCPRPHSMQLSLSLCLLNVKTFDITNTPDSIQIKSGENAANIAGELVNLTRGRIYAGDISMSVRLIEQLLDILDSQLQALRPANKESAARNYNKIADNLLGPEALVSWADMSNLDQSRSASLLLDAVEKGAFLLANNLYEGRFSDRAPNVGQVKLVLSLFKNLGPFLTTQNSTLRLGLGLAQGQEPRRRSLVVNSHVISASVHRGTNRVLCSITAGLLHFSLLSVFCWLCLEAVELYLLQREVFEGRNSRRKYFYLCGYSVPGLVVAVSAAIDFRGYGSKTA</sequence>
<dbReference type="Pfam" id="PF02191">
    <property type="entry name" value="OLF"/>
    <property type="match status" value="1"/>
</dbReference>
<dbReference type="Pfam" id="PF00002">
    <property type="entry name" value="7tm_2"/>
    <property type="match status" value="1"/>
</dbReference>
<dbReference type="InterPro" id="IPR000832">
    <property type="entry name" value="GPCR_2_secretin-like"/>
</dbReference>
<proteinExistence type="predicted"/>
<evidence type="ECO:0000256" key="6">
    <source>
        <dbReference type="ARBA" id="ARBA00023136"/>
    </source>
</evidence>
<evidence type="ECO:0008006" key="13">
    <source>
        <dbReference type="Google" id="ProtNLM"/>
    </source>
</evidence>
<gene>
    <name evidence="11" type="ORF">XENOCAPTIV_013025</name>
</gene>
<evidence type="ECO:0000256" key="5">
    <source>
        <dbReference type="ARBA" id="ARBA00022989"/>
    </source>
</evidence>
<name>A0ABV0R3W5_9TELE</name>
<dbReference type="SMART" id="SM00284">
    <property type="entry name" value="OLF"/>
    <property type="match status" value="1"/>
</dbReference>
<feature type="transmembrane region" description="Helical" evidence="8">
    <location>
        <begin position="376"/>
        <end position="398"/>
    </location>
</feature>
<keyword evidence="6 8" id="KW-0472">Membrane</keyword>
<organism evidence="11 12">
    <name type="scientific">Xenoophorus captivus</name>
    <dbReference type="NCBI Taxonomy" id="1517983"/>
    <lineage>
        <taxon>Eukaryota</taxon>
        <taxon>Metazoa</taxon>
        <taxon>Chordata</taxon>
        <taxon>Craniata</taxon>
        <taxon>Vertebrata</taxon>
        <taxon>Euteleostomi</taxon>
        <taxon>Actinopterygii</taxon>
        <taxon>Neopterygii</taxon>
        <taxon>Teleostei</taxon>
        <taxon>Neoteleostei</taxon>
        <taxon>Acanthomorphata</taxon>
        <taxon>Ovalentaria</taxon>
        <taxon>Atherinomorphae</taxon>
        <taxon>Cyprinodontiformes</taxon>
        <taxon>Goodeidae</taxon>
        <taxon>Xenoophorus</taxon>
    </lineage>
</organism>
<dbReference type="PANTHER" id="PTHR23192:SF71">
    <property type="entry name" value="ADHESION G PROTEIN-COUPLED RECEPTOR L1-RELATED"/>
    <property type="match status" value="1"/>
</dbReference>
<comment type="caution">
    <text evidence="7">Lacks conserved residue(s) required for the propagation of feature annotation.</text>
</comment>
<evidence type="ECO:0000313" key="11">
    <source>
        <dbReference type="EMBL" id="MEQ2202709.1"/>
    </source>
</evidence>
<dbReference type="InterPro" id="IPR050605">
    <property type="entry name" value="Olfactomedin-like_domain"/>
</dbReference>
<dbReference type="InterPro" id="IPR003112">
    <property type="entry name" value="Olfac-like_dom"/>
</dbReference>
<dbReference type="InterPro" id="IPR032471">
    <property type="entry name" value="AGRL2-4_GAIN_subdom_A"/>
</dbReference>
<accession>A0ABV0R3W5</accession>
<evidence type="ECO:0000259" key="10">
    <source>
        <dbReference type="PROSITE" id="PS51132"/>
    </source>
</evidence>
<evidence type="ECO:0000256" key="3">
    <source>
        <dbReference type="ARBA" id="ARBA00022525"/>
    </source>
</evidence>
<evidence type="ECO:0000256" key="4">
    <source>
        <dbReference type="ARBA" id="ARBA00022692"/>
    </source>
</evidence>
<dbReference type="PANTHER" id="PTHR23192">
    <property type="entry name" value="OLFACTOMEDIN-RELATED"/>
    <property type="match status" value="1"/>
</dbReference>